<evidence type="ECO:0000256" key="7">
    <source>
        <dbReference type="HAMAP-Rule" id="MF_00473"/>
    </source>
</evidence>
<feature type="active site" description="Proton donor" evidence="7">
    <location>
        <position position="314"/>
    </location>
</feature>
<keyword evidence="5 7" id="KW-0413">Isomerase</keyword>
<gene>
    <name evidence="7" type="primary">pgi</name>
    <name evidence="9" type="ORF">CBI30_10825</name>
</gene>
<dbReference type="PANTHER" id="PTHR11469">
    <property type="entry name" value="GLUCOSE-6-PHOSPHATE ISOMERASE"/>
    <property type="match status" value="1"/>
</dbReference>
<dbReference type="GO" id="GO:0051156">
    <property type="term" value="P:glucose 6-phosphate metabolic process"/>
    <property type="evidence" value="ECO:0007669"/>
    <property type="project" value="TreeGrafter"/>
</dbReference>
<comment type="similarity">
    <text evidence="2 7 8">Belongs to the GPI family.</text>
</comment>
<comment type="catalytic activity">
    <reaction evidence="6 7 8">
        <text>alpha-D-glucose 6-phosphate = beta-D-fructose 6-phosphate</text>
        <dbReference type="Rhea" id="RHEA:11816"/>
        <dbReference type="ChEBI" id="CHEBI:57634"/>
        <dbReference type="ChEBI" id="CHEBI:58225"/>
        <dbReference type="EC" id="5.3.1.9"/>
    </reaction>
</comment>
<sequence>MPNASFGSLNAAGLVLDSAYQNISKKEWQDLIELAQKASIADRINDMFSGKIFNRSERRPVLHTALRNCSKNPIFVEGKNVMPEIEVVWQRIQSLCNEWDGVTDVIHIGIGGSVFGPQLAVQALANLPGINSREMRMHFAVNIDGEELTQIFRQAKPASTRVIIVSKTFSTTETLMNAKAVVSWLKSNGCSNKQLQGALLAVTANPTAAQLFGITSDHIFPFWDWVGGRFSVWSAVGLCIALQYGFETFMSFLKGAEAIDRHFQETPIEKNVPILMALALLHQQKKYSSTAYAVIPYANALSLFPFWLQQLEMESHGKGVGCGDIPIQNSSPVVFGSVGTNSQHSYFQLLHQGAEIIPVDFIAVGEPMSDIPEAVDHHRILLANCLAQAQALSCGKTSEIPNESYPGNKPSNLIILPKLDAFHLGALLALYESRTVALGILWGINSFDQPGVELGKQLSVPIDSALKNGADIDQSQFDSITSDRIAYLKPYFQ</sequence>
<evidence type="ECO:0000313" key="10">
    <source>
        <dbReference type="Proteomes" id="UP000198104"/>
    </source>
</evidence>
<dbReference type="OrthoDB" id="140919at2"/>
<proteinExistence type="inferred from homology"/>
<evidence type="ECO:0000256" key="2">
    <source>
        <dbReference type="ARBA" id="ARBA00006604"/>
    </source>
</evidence>
<dbReference type="GO" id="GO:0048029">
    <property type="term" value="F:monosaccharide binding"/>
    <property type="evidence" value="ECO:0007669"/>
    <property type="project" value="TreeGrafter"/>
</dbReference>
<keyword evidence="4 7" id="KW-0324">Glycolysis</keyword>
<dbReference type="PROSITE" id="PS51463">
    <property type="entry name" value="P_GLUCOSE_ISOMERASE_3"/>
    <property type="match status" value="1"/>
</dbReference>
<dbReference type="CDD" id="cd05016">
    <property type="entry name" value="SIS_PGI_2"/>
    <property type="match status" value="1"/>
</dbReference>
<dbReference type="PANTHER" id="PTHR11469:SF1">
    <property type="entry name" value="GLUCOSE-6-PHOSPHATE ISOMERASE"/>
    <property type="match status" value="1"/>
</dbReference>
<dbReference type="GO" id="GO:0006094">
    <property type="term" value="P:gluconeogenesis"/>
    <property type="evidence" value="ECO:0007669"/>
    <property type="project" value="UniProtKB-UniRule"/>
</dbReference>
<feature type="active site" evidence="7">
    <location>
        <position position="456"/>
    </location>
</feature>
<comment type="caution">
    <text evidence="9">The sequence shown here is derived from an EMBL/GenBank/DDBJ whole genome shotgun (WGS) entry which is preliminary data.</text>
</comment>
<evidence type="ECO:0000256" key="3">
    <source>
        <dbReference type="ARBA" id="ARBA00022432"/>
    </source>
</evidence>
<keyword evidence="10" id="KW-1185">Reference proteome</keyword>
<dbReference type="InterPro" id="IPR035482">
    <property type="entry name" value="SIS_PGI_2"/>
</dbReference>
<dbReference type="UniPathway" id="UPA00138"/>
<evidence type="ECO:0000256" key="8">
    <source>
        <dbReference type="RuleBase" id="RU000612"/>
    </source>
</evidence>
<dbReference type="GO" id="GO:0006096">
    <property type="term" value="P:glycolytic process"/>
    <property type="evidence" value="ECO:0007669"/>
    <property type="project" value="UniProtKB-UniRule"/>
</dbReference>
<evidence type="ECO:0000256" key="4">
    <source>
        <dbReference type="ARBA" id="ARBA00023152"/>
    </source>
</evidence>
<name>A0A254PR41_9BURK</name>
<dbReference type="EMBL" id="NGUO01000026">
    <property type="protein sequence ID" value="OWS69023.1"/>
    <property type="molecule type" value="Genomic_DNA"/>
</dbReference>
<evidence type="ECO:0000256" key="5">
    <source>
        <dbReference type="ARBA" id="ARBA00023235"/>
    </source>
</evidence>
<comment type="pathway">
    <text evidence="7">Carbohydrate biosynthesis; gluconeogenesis.</text>
</comment>
<dbReference type="CDD" id="cd05015">
    <property type="entry name" value="SIS_PGI_1"/>
    <property type="match status" value="1"/>
</dbReference>
<keyword evidence="3 7" id="KW-0312">Gluconeogenesis</keyword>
<reference evidence="9 10" key="1">
    <citation type="submission" date="2017-05" db="EMBL/GenBank/DDBJ databases">
        <title>Polynucleobacter sp. MWH-K35W1 isolated from the permanently anoxic monimolimnion of a meromictic lake.</title>
        <authorList>
            <person name="Hahn M.W."/>
        </authorList>
    </citation>
    <scope>NUCLEOTIDE SEQUENCE [LARGE SCALE GENOMIC DNA]</scope>
    <source>
        <strain evidence="9 10">MWH-K35W1</strain>
    </source>
</reference>
<comment type="pathway">
    <text evidence="1 7 8">Carbohydrate degradation; glycolysis; D-glyceraldehyde 3-phosphate and glycerone phosphate from D-glucose: step 2/4.</text>
</comment>
<dbReference type="PROSITE" id="PS00765">
    <property type="entry name" value="P_GLUCOSE_ISOMERASE_1"/>
    <property type="match status" value="1"/>
</dbReference>
<evidence type="ECO:0000313" key="9">
    <source>
        <dbReference type="EMBL" id="OWS69023.1"/>
    </source>
</evidence>
<dbReference type="SUPFAM" id="SSF53697">
    <property type="entry name" value="SIS domain"/>
    <property type="match status" value="1"/>
</dbReference>
<dbReference type="InterPro" id="IPR001672">
    <property type="entry name" value="G6P_Isomerase"/>
</dbReference>
<comment type="function">
    <text evidence="7">Catalyzes the reversible isomerization of glucose-6-phosphate to fructose-6-phosphate.</text>
</comment>
<dbReference type="UniPathway" id="UPA00109">
    <property type="reaction ID" value="UER00181"/>
</dbReference>
<comment type="subcellular location">
    <subcellularLocation>
        <location evidence="7">Cytoplasm</location>
    </subcellularLocation>
</comment>
<dbReference type="Proteomes" id="UP000198104">
    <property type="component" value="Unassembled WGS sequence"/>
</dbReference>
<dbReference type="InterPro" id="IPR018189">
    <property type="entry name" value="Phosphoglucose_isomerase_CS"/>
</dbReference>
<dbReference type="Gene3D" id="1.10.1390.10">
    <property type="match status" value="1"/>
</dbReference>
<evidence type="ECO:0000256" key="1">
    <source>
        <dbReference type="ARBA" id="ARBA00004926"/>
    </source>
</evidence>
<dbReference type="PROSITE" id="PS00174">
    <property type="entry name" value="P_GLUCOSE_ISOMERASE_2"/>
    <property type="match status" value="1"/>
</dbReference>
<dbReference type="GO" id="GO:0004347">
    <property type="term" value="F:glucose-6-phosphate isomerase activity"/>
    <property type="evidence" value="ECO:0007669"/>
    <property type="project" value="UniProtKB-UniRule"/>
</dbReference>
<dbReference type="GO" id="GO:0097367">
    <property type="term" value="F:carbohydrate derivative binding"/>
    <property type="evidence" value="ECO:0007669"/>
    <property type="project" value="InterPro"/>
</dbReference>
<dbReference type="InterPro" id="IPR035476">
    <property type="entry name" value="SIS_PGI_1"/>
</dbReference>
<accession>A0A254PR41</accession>
<dbReference type="GO" id="GO:0005829">
    <property type="term" value="C:cytosol"/>
    <property type="evidence" value="ECO:0007669"/>
    <property type="project" value="TreeGrafter"/>
</dbReference>
<feature type="active site" evidence="7">
    <location>
        <position position="344"/>
    </location>
</feature>
<dbReference type="HAMAP" id="MF_00473">
    <property type="entry name" value="G6P_isomerase"/>
    <property type="match status" value="1"/>
</dbReference>
<dbReference type="InterPro" id="IPR046348">
    <property type="entry name" value="SIS_dom_sf"/>
</dbReference>
<dbReference type="PRINTS" id="PR00662">
    <property type="entry name" value="G6PISOMERASE"/>
</dbReference>
<dbReference type="EC" id="5.3.1.9" evidence="7"/>
<evidence type="ECO:0000256" key="6">
    <source>
        <dbReference type="ARBA" id="ARBA00029321"/>
    </source>
</evidence>
<dbReference type="NCBIfam" id="NF001211">
    <property type="entry name" value="PRK00179.1"/>
    <property type="match status" value="1"/>
</dbReference>
<keyword evidence="7" id="KW-0963">Cytoplasm</keyword>
<dbReference type="Gene3D" id="3.40.50.10490">
    <property type="entry name" value="Glucose-6-phosphate isomerase like protein, domain 1"/>
    <property type="match status" value="2"/>
</dbReference>
<dbReference type="InterPro" id="IPR023096">
    <property type="entry name" value="G6P_Isomerase_C"/>
</dbReference>
<dbReference type="AlphaFoldDB" id="A0A254PR41"/>
<organism evidence="9 10">
    <name type="scientific">Polynucleobacter aenigmaticus</name>
    <dbReference type="NCBI Taxonomy" id="1743164"/>
    <lineage>
        <taxon>Bacteria</taxon>
        <taxon>Pseudomonadati</taxon>
        <taxon>Pseudomonadota</taxon>
        <taxon>Betaproteobacteria</taxon>
        <taxon>Burkholderiales</taxon>
        <taxon>Burkholderiaceae</taxon>
        <taxon>Polynucleobacter</taxon>
    </lineage>
</organism>
<dbReference type="Pfam" id="PF00342">
    <property type="entry name" value="PGI"/>
    <property type="match status" value="1"/>
</dbReference>
<protein>
    <recommendedName>
        <fullName evidence="7">Glucose-6-phosphate isomerase</fullName>
        <shortName evidence="7">GPI</shortName>
        <ecNumber evidence="7">5.3.1.9</ecNumber>
    </recommendedName>
    <alternativeName>
        <fullName evidence="7">Phosphoglucose isomerase</fullName>
        <shortName evidence="7">PGI</shortName>
    </alternativeName>
    <alternativeName>
        <fullName evidence="7">Phosphohexose isomerase</fullName>
        <shortName evidence="7">PHI</shortName>
    </alternativeName>
</protein>